<dbReference type="GO" id="GO:0003677">
    <property type="term" value="F:DNA binding"/>
    <property type="evidence" value="ECO:0007669"/>
    <property type="project" value="InterPro"/>
</dbReference>
<dbReference type="AlphaFoldDB" id="A0A928VUR1"/>
<evidence type="ECO:0000313" key="1">
    <source>
        <dbReference type="EMBL" id="MBE9032887.1"/>
    </source>
</evidence>
<dbReference type="EMBL" id="JADEXQ010000132">
    <property type="protein sequence ID" value="MBE9032887.1"/>
    <property type="molecule type" value="Genomic_DNA"/>
</dbReference>
<keyword evidence="2" id="KW-1185">Reference proteome</keyword>
<reference evidence="1" key="1">
    <citation type="submission" date="2020-10" db="EMBL/GenBank/DDBJ databases">
        <authorList>
            <person name="Castelo-Branco R."/>
            <person name="Eusebio N."/>
            <person name="Adriana R."/>
            <person name="Vieira A."/>
            <person name="Brugerolle De Fraissinette N."/>
            <person name="Rezende De Castro R."/>
            <person name="Schneider M.P."/>
            <person name="Vasconcelos V."/>
            <person name="Leao P.N."/>
        </authorList>
    </citation>
    <scope>NUCLEOTIDE SEQUENCE</scope>
    <source>
        <strain evidence="1">LEGE 11480</strain>
    </source>
</reference>
<dbReference type="Pfam" id="PF08848">
    <property type="entry name" value="DUF1818"/>
    <property type="match status" value="1"/>
</dbReference>
<comment type="caution">
    <text evidence="1">The sequence shown here is derived from an EMBL/GenBank/DDBJ whole genome shotgun (WGS) entry which is preliminary data.</text>
</comment>
<gene>
    <name evidence="1" type="ORF">IQ266_24430</name>
</gene>
<dbReference type="SUPFAM" id="SSF54447">
    <property type="entry name" value="ssDNA-binding transcriptional regulator domain"/>
    <property type="match status" value="1"/>
</dbReference>
<evidence type="ECO:0000313" key="2">
    <source>
        <dbReference type="Proteomes" id="UP000625316"/>
    </source>
</evidence>
<dbReference type="Gene3D" id="2.30.31.10">
    <property type="entry name" value="Transcriptional Coactivator Pc4, Chain A"/>
    <property type="match status" value="1"/>
</dbReference>
<dbReference type="GO" id="GO:0006355">
    <property type="term" value="P:regulation of DNA-templated transcription"/>
    <property type="evidence" value="ECO:0007669"/>
    <property type="project" value="InterPro"/>
</dbReference>
<dbReference type="InterPro" id="IPR009044">
    <property type="entry name" value="ssDNA-bd_transcriptional_reg"/>
</dbReference>
<name>A0A928VUR1_9CYAN</name>
<dbReference type="InterPro" id="IPR014947">
    <property type="entry name" value="DUF1818"/>
</dbReference>
<protein>
    <submittedName>
        <fullName evidence="1">DUF1818 family protein</fullName>
    </submittedName>
</protein>
<sequence>MSRILKSGAGWRIGWNPEALEFQGLVGTDDWAIELTQAELDDFCRLALQLSETMQLMQQELMDEEVITIEAESDCLWIEAEGFPSAYGLRFILQSGRGVEGAWLVAAVPGLLGAVRSLKVW</sequence>
<dbReference type="Proteomes" id="UP000625316">
    <property type="component" value="Unassembled WGS sequence"/>
</dbReference>
<dbReference type="RefSeq" id="WP_264327705.1">
    <property type="nucleotide sequence ID" value="NZ_JADEXQ010000132.1"/>
</dbReference>
<organism evidence="1 2">
    <name type="scientific">Romeriopsis navalis LEGE 11480</name>
    <dbReference type="NCBI Taxonomy" id="2777977"/>
    <lineage>
        <taxon>Bacteria</taxon>
        <taxon>Bacillati</taxon>
        <taxon>Cyanobacteriota</taxon>
        <taxon>Cyanophyceae</taxon>
        <taxon>Leptolyngbyales</taxon>
        <taxon>Leptolyngbyaceae</taxon>
        <taxon>Romeriopsis</taxon>
        <taxon>Romeriopsis navalis</taxon>
    </lineage>
</organism>
<accession>A0A928VUR1</accession>
<proteinExistence type="predicted"/>